<dbReference type="InterPro" id="IPR008136">
    <property type="entry name" value="CinA_C"/>
</dbReference>
<comment type="caution">
    <text evidence="2">The sequence shown here is derived from an EMBL/GenBank/DDBJ whole genome shotgun (WGS) entry which is preliminary data.</text>
</comment>
<accession>A0A498KUY9</accession>
<dbReference type="InterPro" id="IPR036653">
    <property type="entry name" value="CinA-like_C"/>
</dbReference>
<organism evidence="2 3">
    <name type="scientific">Halorientalis pallida</name>
    <dbReference type="NCBI Taxonomy" id="2479928"/>
    <lineage>
        <taxon>Archaea</taxon>
        <taxon>Methanobacteriati</taxon>
        <taxon>Methanobacteriota</taxon>
        <taxon>Stenosarchaea group</taxon>
        <taxon>Halobacteria</taxon>
        <taxon>Halobacteriales</taxon>
        <taxon>Haloarculaceae</taxon>
        <taxon>Halorientalis</taxon>
    </lineage>
</organism>
<evidence type="ECO:0000313" key="3">
    <source>
        <dbReference type="Proteomes" id="UP000289691"/>
    </source>
</evidence>
<dbReference type="EMBL" id="RDFA01000004">
    <property type="protein sequence ID" value="RXK48379.1"/>
    <property type="molecule type" value="Genomic_DNA"/>
</dbReference>
<sequence length="172" mass="18123">MRDFASDPPIEATVGDRLREADHTVAVAEGCTGGLVATLLTAAPGASDYLDRALVPYSYDSLRELLALDRELLDEHGVVSEPVTRDLARAVRDTAGTTWGLATAGVAGPEGGTPEKPVGTAFVAVAYAGEWGTGTSTASVERYEIDGDRRAVRERVARLALSDLDSHVADRV</sequence>
<feature type="domain" description="CinA C-terminal" evidence="1">
    <location>
        <begin position="10"/>
        <end position="165"/>
    </location>
</feature>
<proteinExistence type="predicted"/>
<dbReference type="Proteomes" id="UP000289691">
    <property type="component" value="Unassembled WGS sequence"/>
</dbReference>
<dbReference type="SUPFAM" id="SSF142433">
    <property type="entry name" value="CinA-like"/>
    <property type="match status" value="1"/>
</dbReference>
<evidence type="ECO:0000313" key="2">
    <source>
        <dbReference type="EMBL" id="RXK48379.1"/>
    </source>
</evidence>
<keyword evidence="3" id="KW-1185">Reference proteome</keyword>
<gene>
    <name evidence="2" type="ORF">EAF64_11910</name>
</gene>
<dbReference type="OrthoDB" id="305448at2157"/>
<dbReference type="RefSeq" id="WP_129069220.1">
    <property type="nucleotide sequence ID" value="NZ_RDFA01000004.1"/>
</dbReference>
<evidence type="ECO:0000259" key="1">
    <source>
        <dbReference type="Pfam" id="PF02464"/>
    </source>
</evidence>
<name>A0A498KUY9_9EURY</name>
<protein>
    <submittedName>
        <fullName evidence="2">CinA family protein</fullName>
    </submittedName>
</protein>
<dbReference type="Pfam" id="PF02464">
    <property type="entry name" value="CinA"/>
    <property type="match status" value="1"/>
</dbReference>
<dbReference type="Gene3D" id="3.90.950.20">
    <property type="entry name" value="CinA-like"/>
    <property type="match status" value="1"/>
</dbReference>
<dbReference type="AlphaFoldDB" id="A0A498KUY9"/>
<reference evidence="2 3" key="1">
    <citation type="submission" date="2019-01" db="EMBL/GenBank/DDBJ databases">
        <title>Halorientalis sp. F13-25 a new haloarchaeum isolated from hypersaline water.</title>
        <authorList>
            <person name="Ana D.-V."/>
            <person name="Cristina S.-P."/>
            <person name="Antonio V."/>
        </authorList>
    </citation>
    <scope>NUCLEOTIDE SEQUENCE [LARGE SCALE GENOMIC DNA]</scope>
    <source>
        <strain evidence="2 3">F13-25</strain>
    </source>
</reference>
<dbReference type="NCBIfam" id="TIGR00199">
    <property type="entry name" value="PncC_domain"/>
    <property type="match status" value="1"/>
</dbReference>